<proteinExistence type="predicted"/>
<keyword evidence="2" id="KW-1185">Reference proteome</keyword>
<organism evidence="1 2">
    <name type="scientific">Grifola frondosa</name>
    <name type="common">Maitake</name>
    <name type="synonym">Polyporus frondosus</name>
    <dbReference type="NCBI Taxonomy" id="5627"/>
    <lineage>
        <taxon>Eukaryota</taxon>
        <taxon>Fungi</taxon>
        <taxon>Dikarya</taxon>
        <taxon>Basidiomycota</taxon>
        <taxon>Agaricomycotina</taxon>
        <taxon>Agaricomycetes</taxon>
        <taxon>Polyporales</taxon>
        <taxon>Grifolaceae</taxon>
        <taxon>Grifola</taxon>
    </lineage>
</organism>
<evidence type="ECO:0000313" key="2">
    <source>
        <dbReference type="Proteomes" id="UP000092993"/>
    </source>
</evidence>
<protein>
    <submittedName>
        <fullName evidence="1">Uncharacterized protein</fullName>
    </submittedName>
</protein>
<dbReference type="EMBL" id="LUGG01000023">
    <property type="protein sequence ID" value="OBZ67588.1"/>
    <property type="molecule type" value="Genomic_DNA"/>
</dbReference>
<accession>A0A1C7LST1</accession>
<sequence length="69" mass="7476">MTTIAINDIINSESAIASGIHKLGPLLLLRSGAVRTASALFCLVLWRVELSLQDARQTTLLDWGAIRSI</sequence>
<reference evidence="1 2" key="1">
    <citation type="submission" date="2016-03" db="EMBL/GenBank/DDBJ databases">
        <title>Whole genome sequencing of Grifola frondosa 9006-11.</title>
        <authorList>
            <person name="Min B."/>
            <person name="Park H."/>
            <person name="Kim J.-G."/>
            <person name="Cho H."/>
            <person name="Oh Y.-L."/>
            <person name="Kong W.-S."/>
            <person name="Choi I.-G."/>
        </authorList>
    </citation>
    <scope>NUCLEOTIDE SEQUENCE [LARGE SCALE GENOMIC DNA]</scope>
    <source>
        <strain evidence="1 2">9006-11</strain>
    </source>
</reference>
<evidence type="ECO:0000313" key="1">
    <source>
        <dbReference type="EMBL" id="OBZ67588.1"/>
    </source>
</evidence>
<gene>
    <name evidence="1" type="ORF">A0H81_12395</name>
</gene>
<dbReference type="Proteomes" id="UP000092993">
    <property type="component" value="Unassembled WGS sequence"/>
</dbReference>
<comment type="caution">
    <text evidence="1">The sequence shown here is derived from an EMBL/GenBank/DDBJ whole genome shotgun (WGS) entry which is preliminary data.</text>
</comment>
<dbReference type="AlphaFoldDB" id="A0A1C7LST1"/>
<name>A0A1C7LST1_GRIFR</name>